<reference evidence="7" key="2">
    <citation type="journal article" date="2021" name="World Allergy Organ. J.">
        <title>Chromosome-level assembly of Dermatophagoides farinae genome and transcriptome reveals two novel allergens Der f 37 and Der f 39.</title>
        <authorList>
            <person name="Chen J."/>
            <person name="Cai Z."/>
            <person name="Fan D."/>
            <person name="Hu J."/>
            <person name="Hou Y."/>
            <person name="He Y."/>
            <person name="Zhang Z."/>
            <person name="Zhao Z."/>
            <person name="Gao P."/>
            <person name="Hu W."/>
            <person name="Sun J."/>
            <person name="Li J."/>
            <person name="Ji K."/>
        </authorList>
    </citation>
    <scope>NUCLEOTIDE SEQUENCE</scope>
    <source>
        <strain evidence="7">JKM2019</strain>
    </source>
</reference>
<dbReference type="Pfam" id="PF03133">
    <property type="entry name" value="TTL"/>
    <property type="match status" value="1"/>
</dbReference>
<dbReference type="PROSITE" id="PS51221">
    <property type="entry name" value="TTL"/>
    <property type="match status" value="1"/>
</dbReference>
<dbReference type="PANTHER" id="PTHR12241">
    <property type="entry name" value="TUBULIN POLYGLUTAMYLASE"/>
    <property type="match status" value="1"/>
</dbReference>
<evidence type="ECO:0000256" key="4">
    <source>
        <dbReference type="SAM" id="Coils"/>
    </source>
</evidence>
<dbReference type="GO" id="GO:0015631">
    <property type="term" value="F:tubulin binding"/>
    <property type="evidence" value="ECO:0007669"/>
    <property type="project" value="TreeGrafter"/>
</dbReference>
<feature type="signal peptide" evidence="6">
    <location>
        <begin position="1"/>
        <end position="16"/>
    </location>
</feature>
<gene>
    <name evidence="7" type="ORF">HUG17_2118</name>
</gene>
<feature type="chain" id="PRO_5038649092" evidence="6">
    <location>
        <begin position="17"/>
        <end position="794"/>
    </location>
</feature>
<keyword evidence="2" id="KW-0547">Nucleotide-binding</keyword>
<evidence type="ECO:0000256" key="1">
    <source>
        <dbReference type="ARBA" id="ARBA00022598"/>
    </source>
</evidence>
<feature type="region of interest" description="Disordered" evidence="5">
    <location>
        <begin position="135"/>
        <end position="158"/>
    </location>
</feature>
<keyword evidence="4" id="KW-0175">Coiled coil</keyword>
<dbReference type="Proteomes" id="UP000828236">
    <property type="component" value="Unassembled WGS sequence"/>
</dbReference>
<keyword evidence="1" id="KW-0436">Ligase</keyword>
<proteinExistence type="predicted"/>
<dbReference type="AlphaFoldDB" id="A0A9D4PB18"/>
<evidence type="ECO:0000256" key="3">
    <source>
        <dbReference type="ARBA" id="ARBA00022840"/>
    </source>
</evidence>
<dbReference type="GO" id="GO:0000226">
    <property type="term" value="P:microtubule cytoskeleton organization"/>
    <property type="evidence" value="ECO:0007669"/>
    <property type="project" value="TreeGrafter"/>
</dbReference>
<evidence type="ECO:0000256" key="2">
    <source>
        <dbReference type="ARBA" id="ARBA00022741"/>
    </source>
</evidence>
<dbReference type="GO" id="GO:0036064">
    <property type="term" value="C:ciliary basal body"/>
    <property type="evidence" value="ECO:0007669"/>
    <property type="project" value="TreeGrafter"/>
</dbReference>
<dbReference type="EMBL" id="SDOV01000001">
    <property type="protein sequence ID" value="KAH7646580.1"/>
    <property type="molecule type" value="Genomic_DNA"/>
</dbReference>
<dbReference type="GO" id="GO:0005524">
    <property type="term" value="F:ATP binding"/>
    <property type="evidence" value="ECO:0007669"/>
    <property type="project" value="UniProtKB-KW"/>
</dbReference>
<evidence type="ECO:0000313" key="7">
    <source>
        <dbReference type="EMBL" id="KAH7646580.1"/>
    </source>
</evidence>
<reference evidence="7" key="1">
    <citation type="submission" date="2020-06" db="EMBL/GenBank/DDBJ databases">
        <authorList>
            <person name="Ji K."/>
            <person name="Li J."/>
        </authorList>
    </citation>
    <scope>NUCLEOTIDE SEQUENCE</scope>
    <source>
        <strain evidence="7">JKM2019</strain>
        <tissue evidence="7">Whole body</tissue>
    </source>
</reference>
<dbReference type="PANTHER" id="PTHR12241:SF162">
    <property type="entry name" value="TUBULIN MONOGLUTAMYLASE TTLL4"/>
    <property type="match status" value="1"/>
</dbReference>
<feature type="coiled-coil region" evidence="4">
    <location>
        <begin position="761"/>
        <end position="788"/>
    </location>
</feature>
<protein>
    <submittedName>
        <fullName evidence="7">Tubulin polyglutamylase ttll1-like protein</fullName>
    </submittedName>
</protein>
<sequence length="794" mass="90250">MKFLIAFAALIAVAAAIPYAPVVSYSAPIITKSYAVAPTYAAPVVAAPIYKSYAAPIIAAPIVKSYAAAPILTKAYAPAYGYGGYGGYGYGLGGGYYGGYGYGYDTTSISGKNGAIHNGQENGYNHSNVLITNGVGGGGGDTNHSSSTSSSQSSGTQTPTLDTKLIFFEMMAQIIRYQLQICDRRQPNKSTESADQTMASSLDELSLTIFPRLDDSKKRPYMLQPSMFPLMYPTVYFVSEDDVLSDVPQEVKSFLRWKMTSITANTMRSIVVRSGYKLMPVDRNPKNKTFNNWNAIWCKHLRVNEFQLIGYYQRVNHFPGSFNFGRKDRLWLNLKSKIEKHGVDMFGNFHPPTFIMPNDYSSLVTYWNSDESILTNHKSSEKCNGHIQPKMFICKPPASARGQGIDIVSNMEELHVLMSKQNSNGNGSNSRKPKVSMVVQEYISNPFLLHNDAKFDLRVYVLITSILPLRVYVYDEGLVRFAANRYSNSVDDIKNQFIHLTNYSVNKNCVEYVPSSNVDGQDGHKWTLKTLWKHLSMTRNLDVDQIWQQIIDLIVKTVISSESNILTLLKQNLKNRRSCFELLGFDIILDENLKLWLLEVNITPSLRADSVLDFSVKNQLVRDILNTLGYQLSPRFRRHYNFGSFVCPEKNDLFAQMSIPDKDKHDEFEECFKTKGFDDVYSNDLIDQLNDDDVMHLMESEDELSRCGKFCRVFPASNSRYYLNYFDSCHYYNLLLTAWEERYHKRRQLGIDRLSSYMLAKDSVKLNVEKLKDQLNEINRNISILRQQQSLSQT</sequence>
<accession>A0A9D4PB18</accession>
<evidence type="ECO:0000256" key="6">
    <source>
        <dbReference type="SAM" id="SignalP"/>
    </source>
</evidence>
<dbReference type="InterPro" id="IPR004344">
    <property type="entry name" value="TTL/TTLL_fam"/>
</dbReference>
<feature type="compositionally biased region" description="Low complexity" evidence="5">
    <location>
        <begin position="142"/>
        <end position="158"/>
    </location>
</feature>
<dbReference type="SUPFAM" id="SSF56059">
    <property type="entry name" value="Glutathione synthetase ATP-binding domain-like"/>
    <property type="match status" value="1"/>
</dbReference>
<keyword evidence="3" id="KW-0067">ATP-binding</keyword>
<dbReference type="Gene3D" id="3.30.470.20">
    <property type="entry name" value="ATP-grasp fold, B domain"/>
    <property type="match status" value="1"/>
</dbReference>
<keyword evidence="6" id="KW-0732">Signal</keyword>
<name>A0A9D4PB18_DERFA</name>
<organism evidence="7">
    <name type="scientific">Dermatophagoides farinae</name>
    <name type="common">American house dust mite</name>
    <dbReference type="NCBI Taxonomy" id="6954"/>
    <lineage>
        <taxon>Eukaryota</taxon>
        <taxon>Metazoa</taxon>
        <taxon>Ecdysozoa</taxon>
        <taxon>Arthropoda</taxon>
        <taxon>Chelicerata</taxon>
        <taxon>Arachnida</taxon>
        <taxon>Acari</taxon>
        <taxon>Acariformes</taxon>
        <taxon>Sarcoptiformes</taxon>
        <taxon>Astigmata</taxon>
        <taxon>Psoroptidia</taxon>
        <taxon>Analgoidea</taxon>
        <taxon>Pyroglyphidae</taxon>
        <taxon>Dermatophagoidinae</taxon>
        <taxon>Dermatophagoides</taxon>
    </lineage>
</organism>
<dbReference type="GO" id="GO:0070740">
    <property type="term" value="F:tubulin-glutamic acid ligase activity"/>
    <property type="evidence" value="ECO:0007669"/>
    <property type="project" value="TreeGrafter"/>
</dbReference>
<evidence type="ECO:0000256" key="5">
    <source>
        <dbReference type="SAM" id="MobiDB-lite"/>
    </source>
</evidence>
<comment type="caution">
    <text evidence="7">The sequence shown here is derived from an EMBL/GenBank/DDBJ whole genome shotgun (WGS) entry which is preliminary data.</text>
</comment>